<dbReference type="AlphaFoldDB" id="B4VVR8"/>
<reference evidence="1 2" key="1">
    <citation type="submission" date="2008-07" db="EMBL/GenBank/DDBJ databases">
        <authorList>
            <person name="Tandeau de Marsac N."/>
            <person name="Ferriera S."/>
            <person name="Johnson J."/>
            <person name="Kravitz S."/>
            <person name="Beeson K."/>
            <person name="Sutton G."/>
            <person name="Rogers Y.-H."/>
            <person name="Friedman R."/>
            <person name="Frazier M."/>
            <person name="Venter J.C."/>
        </authorList>
    </citation>
    <scope>NUCLEOTIDE SEQUENCE [LARGE SCALE GENOMIC DNA]</scope>
    <source>
        <strain evidence="1 2">PCC 7420</strain>
    </source>
</reference>
<dbReference type="Proteomes" id="UP000003835">
    <property type="component" value="Unassembled WGS sequence"/>
</dbReference>
<dbReference type="EMBL" id="DS989855">
    <property type="protein sequence ID" value="EDX73840.1"/>
    <property type="molecule type" value="Genomic_DNA"/>
</dbReference>
<evidence type="ECO:0000313" key="1">
    <source>
        <dbReference type="EMBL" id="EDX73840.1"/>
    </source>
</evidence>
<dbReference type="STRING" id="118168.MC7420_5720"/>
<protein>
    <submittedName>
        <fullName evidence="1">Uncharacterized protein</fullName>
    </submittedName>
</protein>
<organism evidence="1 2">
    <name type="scientific">Coleofasciculus chthonoplastes PCC 7420</name>
    <dbReference type="NCBI Taxonomy" id="118168"/>
    <lineage>
        <taxon>Bacteria</taxon>
        <taxon>Bacillati</taxon>
        <taxon>Cyanobacteriota</taxon>
        <taxon>Cyanophyceae</taxon>
        <taxon>Coleofasciculales</taxon>
        <taxon>Coleofasciculaceae</taxon>
        <taxon>Coleofasciculus</taxon>
    </lineage>
</organism>
<gene>
    <name evidence="1" type="ORF">MC7420_5720</name>
</gene>
<name>B4VVR8_9CYAN</name>
<proteinExistence type="predicted"/>
<accession>B4VVR8</accession>
<dbReference type="HOGENOM" id="CLU_2664759_0_0_3"/>
<sequence length="75" mass="7874">MVKKTATGSVIGLGNKATAVKVGYIISSRTKLKLTVERREQGIPRLTSTPLGNTLSVSQGTGNSKGFINAATLWV</sequence>
<keyword evidence="2" id="KW-1185">Reference proteome</keyword>
<evidence type="ECO:0000313" key="2">
    <source>
        <dbReference type="Proteomes" id="UP000003835"/>
    </source>
</evidence>